<evidence type="ECO:0000256" key="3">
    <source>
        <dbReference type="ARBA" id="ARBA00022737"/>
    </source>
</evidence>
<keyword evidence="7 10" id="KW-0371">Homeobox</keyword>
<dbReference type="InterPro" id="IPR050453">
    <property type="entry name" value="LIM_Homeobox_TF"/>
</dbReference>
<dbReference type="SMART" id="SM00132">
    <property type="entry name" value="LIM"/>
    <property type="match status" value="1"/>
</dbReference>
<feature type="compositionally biased region" description="Low complexity" evidence="11">
    <location>
        <begin position="14"/>
        <end position="24"/>
    </location>
</feature>
<keyword evidence="13" id="KW-1185">Reference proteome</keyword>
<dbReference type="GO" id="GO:0005634">
    <property type="term" value="C:nucleus"/>
    <property type="evidence" value="ECO:0007669"/>
    <property type="project" value="UniProtKB-SubCell"/>
</dbReference>
<dbReference type="InterPro" id="IPR001356">
    <property type="entry name" value="HD"/>
</dbReference>
<dbReference type="PANTHER" id="PTHR24208">
    <property type="entry name" value="LIM/HOMEOBOX PROTEIN LHX"/>
    <property type="match status" value="1"/>
</dbReference>
<dbReference type="PANTHER" id="PTHR24208:SF128">
    <property type="entry name" value="LIM3, ISOFORM G"/>
    <property type="match status" value="1"/>
</dbReference>
<evidence type="ECO:0000256" key="2">
    <source>
        <dbReference type="ARBA" id="ARBA00022723"/>
    </source>
</evidence>
<dbReference type="InterPro" id="IPR009057">
    <property type="entry name" value="Homeodomain-like_sf"/>
</dbReference>
<evidence type="ECO:0000256" key="4">
    <source>
        <dbReference type="ARBA" id="ARBA00022833"/>
    </source>
</evidence>
<evidence type="ECO:0000256" key="10">
    <source>
        <dbReference type="RuleBase" id="RU000682"/>
    </source>
</evidence>
<dbReference type="PROSITE" id="PS00478">
    <property type="entry name" value="LIM_DOMAIN_1"/>
    <property type="match status" value="1"/>
</dbReference>
<dbReference type="GO" id="GO:0000977">
    <property type="term" value="F:RNA polymerase II transcription regulatory region sequence-specific DNA binding"/>
    <property type="evidence" value="ECO:0007669"/>
    <property type="project" value="TreeGrafter"/>
</dbReference>
<dbReference type="SUPFAM" id="SSF57716">
    <property type="entry name" value="Glucocorticoid receptor-like (DNA-binding domain)"/>
    <property type="match status" value="1"/>
</dbReference>
<dbReference type="PROSITE" id="PS50023">
    <property type="entry name" value="LIM_DOMAIN_2"/>
    <property type="match status" value="1"/>
</dbReference>
<evidence type="ECO:0000256" key="1">
    <source>
        <dbReference type="ARBA" id="ARBA00004123"/>
    </source>
</evidence>
<accession>A0A1I8FMB1</accession>
<proteinExistence type="predicted"/>
<evidence type="ECO:0000256" key="11">
    <source>
        <dbReference type="SAM" id="MobiDB-lite"/>
    </source>
</evidence>
<evidence type="ECO:0000313" key="13">
    <source>
        <dbReference type="Proteomes" id="UP000095280"/>
    </source>
</evidence>
<dbReference type="Pfam" id="PF00412">
    <property type="entry name" value="LIM"/>
    <property type="match status" value="1"/>
</dbReference>
<reference evidence="14" key="1">
    <citation type="submission" date="2016-11" db="UniProtKB">
        <authorList>
            <consortium name="WormBaseParasite"/>
        </authorList>
    </citation>
    <scope>IDENTIFICATION</scope>
</reference>
<feature type="domain" description="LIM zinc-binding" evidence="12">
    <location>
        <begin position="100"/>
        <end position="159"/>
    </location>
</feature>
<keyword evidence="4 9" id="KW-0862">Zinc</keyword>
<evidence type="ECO:0000256" key="7">
    <source>
        <dbReference type="ARBA" id="ARBA00023155"/>
    </source>
</evidence>
<evidence type="ECO:0000256" key="6">
    <source>
        <dbReference type="ARBA" id="ARBA00023125"/>
    </source>
</evidence>
<dbReference type="Proteomes" id="UP000095280">
    <property type="component" value="Unplaced"/>
</dbReference>
<evidence type="ECO:0000256" key="8">
    <source>
        <dbReference type="ARBA" id="ARBA00023242"/>
    </source>
</evidence>
<dbReference type="Pfam" id="PF00046">
    <property type="entry name" value="Homeodomain"/>
    <property type="match status" value="1"/>
</dbReference>
<protein>
    <submittedName>
        <fullName evidence="14">LIM zinc-binding domain-containing protein</fullName>
    </submittedName>
</protein>
<dbReference type="Gene3D" id="1.10.10.60">
    <property type="entry name" value="Homeodomain-like"/>
    <property type="match status" value="1"/>
</dbReference>
<evidence type="ECO:0000256" key="5">
    <source>
        <dbReference type="ARBA" id="ARBA00023038"/>
    </source>
</evidence>
<comment type="subcellular location">
    <subcellularLocation>
        <location evidence="1 10">Nucleus</location>
    </subcellularLocation>
</comment>
<sequence>HLQRGGLQHERTESGGAAAAAAGSRRGRLPPGVARWPGSLKNTRVRAGLFFIHISSYTWDSIGDGEDEADFLPHRAGAGRGQMRSDSHTPATGPALLSAPFCGGCNERILDRVILRVLERCWHSRCLRCADCKAPLTSKCFTRTACCCARPTSSAVLAPSARAATRASRRLRPGTAFTTWPASPARPAPGSLNTGDEFYLLLRTKEAHVQAGLTRRPKAELESGSKRPRTTIAAKQLEALKRAYNESSKPARHIREQLSSETGAGHASGPSLVPEQAEKRLKKDAGRQRWSPYFRGIGGGKSPGGK</sequence>
<organism evidence="13 14">
    <name type="scientific">Macrostomum lignano</name>
    <dbReference type="NCBI Taxonomy" id="282301"/>
    <lineage>
        <taxon>Eukaryota</taxon>
        <taxon>Metazoa</taxon>
        <taxon>Spiralia</taxon>
        <taxon>Lophotrochozoa</taxon>
        <taxon>Platyhelminthes</taxon>
        <taxon>Rhabditophora</taxon>
        <taxon>Macrostomorpha</taxon>
        <taxon>Macrostomida</taxon>
        <taxon>Macrostomidae</taxon>
        <taxon>Macrostomum</taxon>
    </lineage>
</organism>
<keyword evidence="6 10" id="KW-0238">DNA-binding</keyword>
<keyword evidence="5 9" id="KW-0440">LIM domain</keyword>
<dbReference type="AlphaFoldDB" id="A0A1I8FMB1"/>
<name>A0A1I8FMB1_9PLAT</name>
<dbReference type="Gene3D" id="2.10.110.10">
    <property type="entry name" value="Cysteine Rich Protein"/>
    <property type="match status" value="1"/>
</dbReference>
<dbReference type="InterPro" id="IPR001781">
    <property type="entry name" value="Znf_LIM"/>
</dbReference>
<feature type="compositionally biased region" description="Basic and acidic residues" evidence="11">
    <location>
        <begin position="276"/>
        <end position="287"/>
    </location>
</feature>
<dbReference type="GO" id="GO:0046872">
    <property type="term" value="F:metal ion binding"/>
    <property type="evidence" value="ECO:0007669"/>
    <property type="project" value="UniProtKB-KW"/>
</dbReference>
<dbReference type="WBParaSite" id="maker-unitig_40786-snap-gene-0.2-mRNA-1">
    <property type="protein sequence ID" value="maker-unitig_40786-snap-gene-0.2-mRNA-1"/>
    <property type="gene ID" value="maker-unitig_40786-snap-gene-0.2"/>
</dbReference>
<feature type="region of interest" description="Disordered" evidence="11">
    <location>
        <begin position="1"/>
        <end position="35"/>
    </location>
</feature>
<keyword evidence="3" id="KW-0677">Repeat</keyword>
<keyword evidence="8 10" id="KW-0539">Nucleus</keyword>
<evidence type="ECO:0000313" key="14">
    <source>
        <dbReference type="WBParaSite" id="maker-unitig_40786-snap-gene-0.2-mRNA-1"/>
    </source>
</evidence>
<feature type="region of interest" description="Disordered" evidence="11">
    <location>
        <begin position="243"/>
        <end position="306"/>
    </location>
</feature>
<dbReference type="GO" id="GO:0000981">
    <property type="term" value="F:DNA-binding transcription factor activity, RNA polymerase II-specific"/>
    <property type="evidence" value="ECO:0007669"/>
    <property type="project" value="TreeGrafter"/>
</dbReference>
<feature type="compositionally biased region" description="Gly residues" evidence="11">
    <location>
        <begin position="296"/>
        <end position="306"/>
    </location>
</feature>
<evidence type="ECO:0000256" key="9">
    <source>
        <dbReference type="PROSITE-ProRule" id="PRU00125"/>
    </source>
</evidence>
<keyword evidence="2 9" id="KW-0479">Metal-binding</keyword>
<dbReference type="SUPFAM" id="SSF46689">
    <property type="entry name" value="Homeodomain-like"/>
    <property type="match status" value="1"/>
</dbReference>
<dbReference type="GO" id="GO:0030182">
    <property type="term" value="P:neuron differentiation"/>
    <property type="evidence" value="ECO:0007669"/>
    <property type="project" value="TreeGrafter"/>
</dbReference>
<evidence type="ECO:0000259" key="12">
    <source>
        <dbReference type="PROSITE" id="PS50023"/>
    </source>
</evidence>